<accession>A0A318JN03</accession>
<organism evidence="2 3">
    <name type="scientific">Undibacterium pigrum</name>
    <dbReference type="NCBI Taxonomy" id="401470"/>
    <lineage>
        <taxon>Bacteria</taxon>
        <taxon>Pseudomonadati</taxon>
        <taxon>Pseudomonadota</taxon>
        <taxon>Betaproteobacteria</taxon>
        <taxon>Burkholderiales</taxon>
        <taxon>Oxalobacteraceae</taxon>
        <taxon>Undibacterium</taxon>
    </lineage>
</organism>
<evidence type="ECO:0000313" key="3">
    <source>
        <dbReference type="Proteomes" id="UP000247792"/>
    </source>
</evidence>
<protein>
    <submittedName>
        <fullName evidence="2">Uncharacterized protein</fullName>
    </submittedName>
</protein>
<comment type="caution">
    <text evidence="2">The sequence shown here is derived from an EMBL/GenBank/DDBJ whole genome shotgun (WGS) entry which is preliminary data.</text>
</comment>
<dbReference type="EMBL" id="QJKB01000007">
    <property type="protein sequence ID" value="PXX41602.1"/>
    <property type="molecule type" value="Genomic_DNA"/>
</dbReference>
<feature type="compositionally biased region" description="Basic and acidic residues" evidence="1">
    <location>
        <begin position="16"/>
        <end position="30"/>
    </location>
</feature>
<name>A0A318JN03_9BURK</name>
<evidence type="ECO:0000256" key="1">
    <source>
        <dbReference type="SAM" id="MobiDB-lite"/>
    </source>
</evidence>
<dbReference type="AlphaFoldDB" id="A0A318JN03"/>
<feature type="region of interest" description="Disordered" evidence="1">
    <location>
        <begin position="1"/>
        <end position="53"/>
    </location>
</feature>
<sequence>MRLITNEEVNEVSGGGKDDIQTVTITDKRGSNPGTTDQEKRDISAANGGGGGV</sequence>
<gene>
    <name evidence="2" type="ORF">DFR42_107253</name>
</gene>
<keyword evidence="3" id="KW-1185">Reference proteome</keyword>
<proteinExistence type="predicted"/>
<dbReference type="Proteomes" id="UP000247792">
    <property type="component" value="Unassembled WGS sequence"/>
</dbReference>
<reference evidence="2 3" key="1">
    <citation type="submission" date="2018-05" db="EMBL/GenBank/DDBJ databases">
        <title>Genomic Encyclopedia of Type Strains, Phase IV (KMG-IV): sequencing the most valuable type-strain genomes for metagenomic binning, comparative biology and taxonomic classification.</title>
        <authorList>
            <person name="Goeker M."/>
        </authorList>
    </citation>
    <scope>NUCLEOTIDE SEQUENCE [LARGE SCALE GENOMIC DNA]</scope>
    <source>
        <strain evidence="2 3">DSM 19792</strain>
    </source>
</reference>
<evidence type="ECO:0000313" key="2">
    <source>
        <dbReference type="EMBL" id="PXX41602.1"/>
    </source>
</evidence>
<dbReference type="RefSeq" id="WP_170133595.1">
    <property type="nucleotide sequence ID" value="NZ_QJKB01000007.1"/>
</dbReference>